<gene>
    <name evidence="2" type="ORF">ALO_08982</name>
</gene>
<sequence>MYDELKTAPKAIGAKQAAKAVEKGLAVKVYLASDADQRIISPIAELCQRHHVPVERQATVAELGKSCGIDVGAAAVAVLNN</sequence>
<dbReference type="EMBL" id="AFGF01000071">
    <property type="protein sequence ID" value="EGO64228.1"/>
    <property type="molecule type" value="Genomic_DNA"/>
</dbReference>
<dbReference type="Proteomes" id="UP000003240">
    <property type="component" value="Unassembled WGS sequence"/>
</dbReference>
<dbReference type="InterPro" id="IPR004038">
    <property type="entry name" value="Ribosomal_eL8/eL30/eS12/Gad45"/>
</dbReference>
<proteinExistence type="predicted"/>
<accession>F7NI98</accession>
<evidence type="ECO:0000259" key="1">
    <source>
        <dbReference type="Pfam" id="PF01248"/>
    </source>
</evidence>
<evidence type="ECO:0000313" key="2">
    <source>
        <dbReference type="EMBL" id="EGO64228.1"/>
    </source>
</evidence>
<dbReference type="GO" id="GO:0005840">
    <property type="term" value="C:ribosome"/>
    <property type="evidence" value="ECO:0007669"/>
    <property type="project" value="UniProtKB-KW"/>
</dbReference>
<comment type="caution">
    <text evidence="2">The sequence shown here is derived from an EMBL/GenBank/DDBJ whole genome shotgun (WGS) entry which is preliminary data.</text>
</comment>
<evidence type="ECO:0000313" key="3">
    <source>
        <dbReference type="Proteomes" id="UP000003240"/>
    </source>
</evidence>
<keyword evidence="2" id="KW-0687">Ribonucleoprotein</keyword>
<dbReference type="OrthoDB" id="1634364at2"/>
<dbReference type="AlphaFoldDB" id="F7NI98"/>
<keyword evidence="2" id="KW-0689">Ribosomal protein</keyword>
<dbReference type="eggNOG" id="COG1358">
    <property type="taxonomic scope" value="Bacteria"/>
</dbReference>
<protein>
    <submittedName>
        <fullName evidence="2">Ribosomal protein L7Ae/L30e/S12e/Gadd45</fullName>
    </submittedName>
</protein>
<keyword evidence="3" id="KW-1185">Reference proteome</keyword>
<dbReference type="SUPFAM" id="SSF55315">
    <property type="entry name" value="L30e-like"/>
    <property type="match status" value="1"/>
</dbReference>
<dbReference type="Pfam" id="PF01248">
    <property type="entry name" value="Ribosomal_L7Ae"/>
    <property type="match status" value="1"/>
</dbReference>
<dbReference type="InterPro" id="IPR029064">
    <property type="entry name" value="Ribosomal_eL30-like_sf"/>
</dbReference>
<feature type="domain" description="Ribosomal protein eL8/eL30/eS12/Gadd45" evidence="1">
    <location>
        <begin position="11"/>
        <end position="81"/>
    </location>
</feature>
<reference evidence="2 3" key="1">
    <citation type="journal article" date="2011" name="EMBO J.">
        <title>Structural diversity of bacterial flagellar motors.</title>
        <authorList>
            <person name="Chen S."/>
            <person name="Beeby M."/>
            <person name="Murphy G.E."/>
            <person name="Leadbetter J.R."/>
            <person name="Hendrixson D.R."/>
            <person name="Briegel A."/>
            <person name="Li Z."/>
            <person name="Shi J."/>
            <person name="Tocheva E.I."/>
            <person name="Muller A."/>
            <person name="Dobro M.J."/>
            <person name="Jensen G.J."/>
        </authorList>
    </citation>
    <scope>NUCLEOTIDE SEQUENCE [LARGE SCALE GENOMIC DNA]</scope>
    <source>
        <strain evidence="2 3">DSM 6540</strain>
    </source>
</reference>
<dbReference type="STRING" id="1009370.ALO_08982"/>
<dbReference type="RefSeq" id="WP_004094865.1">
    <property type="nucleotide sequence ID" value="NZ_AFGF01000071.1"/>
</dbReference>
<name>F7NI98_9FIRM</name>
<dbReference type="Gene3D" id="3.30.1330.30">
    <property type="match status" value="1"/>
</dbReference>
<organism evidence="2 3">
    <name type="scientific">Acetonema longum DSM 6540</name>
    <dbReference type="NCBI Taxonomy" id="1009370"/>
    <lineage>
        <taxon>Bacteria</taxon>
        <taxon>Bacillati</taxon>
        <taxon>Bacillota</taxon>
        <taxon>Negativicutes</taxon>
        <taxon>Acetonemataceae</taxon>
        <taxon>Acetonema</taxon>
    </lineage>
</organism>